<dbReference type="Pfam" id="PF07885">
    <property type="entry name" value="Ion_trans_2"/>
    <property type="match status" value="2"/>
</dbReference>
<evidence type="ECO:0000256" key="1">
    <source>
        <dbReference type="ARBA" id="ARBA00004141"/>
    </source>
</evidence>
<accession>A0A9P6GAK5</accession>
<keyword evidence="2 8" id="KW-0813">Transport</keyword>
<dbReference type="InterPro" id="IPR003280">
    <property type="entry name" value="2pore_dom_K_chnl"/>
</dbReference>
<comment type="caution">
    <text evidence="12">The sequence shown here is derived from an EMBL/GenBank/DDBJ whole genome shotgun (WGS) entry which is preliminary data.</text>
</comment>
<sequence length="744" mass="83395">MFWKKNEQGEKSDWWFASTGIPLLAATLGPLANISSLVALVTPWRMDVYIASQFVAELEGKPFADPRWCYYFNVGSLICGFLGNVFLLFNFTQTIRYIVALPATILLWYLSTGFLVGITVSMEIYAPPNRPYQSYTQGFWYAVAAASFYFLCSMLLMVNMLGFFLGHYPDNFALSDSQRTLILQTMLFFIWLGGGAAAFMKIEDDAGQGWGYADSLYFCDVTVLTVGFGDFYPTTDLGRGIVFPFSVGGIITLALIVSSIYKFMRELGEENIVMKHTDRMRQRTVDRSVTTSFDLRQREHAEGHVLRRRSLKGKERPTISAPTEPRVMHTVIGNVVRRATTFAPLPNALTSGRNKKHRMVLLKEEKDRFLAMRGIQKKSKKYRQWLALLFSTFAFGILWCVGAVVFWQQAEKKTQGMTYFQALYFCYISLLTIGYGDLAPKSSAGRCFFVIWSLIAVPTMTILVSDLGDTVVYKFHRWSDKLADFTVLPKQGIWRTFLGKHPSLLRLVQWLQKRIADGKARKRVKRGFALDDPDQPVDENPTWDAQTGDISAVEAQASPSPAQPDNAAVAPTLPGLADDADEDALGKFPSPKAVAHHLALSIKRVTADMHMPKPKRYTFEEWIDFVRLIRLTGNKTEYRGDESEEDEEGLVEWDWIGPDSPLMSGLSESEWLLERLCESLIRLAKKPYGAKGRRGLEMKEEGTDEDGNGRVIGWTGDGEDREGGKGGELGEAGGGADDGAPGRA</sequence>
<dbReference type="PANTHER" id="PTHR11003:SF342">
    <property type="entry name" value="OUTWARD-RECTIFIER POTASSIUM CHANNEL TOK1"/>
    <property type="match status" value="1"/>
</dbReference>
<evidence type="ECO:0000256" key="2">
    <source>
        <dbReference type="ARBA" id="ARBA00022448"/>
    </source>
</evidence>
<dbReference type="PANTHER" id="PTHR11003">
    <property type="entry name" value="POTASSIUM CHANNEL, SUBFAMILY K"/>
    <property type="match status" value="1"/>
</dbReference>
<dbReference type="GO" id="GO:0015271">
    <property type="term" value="F:outward rectifier potassium channel activity"/>
    <property type="evidence" value="ECO:0007669"/>
    <property type="project" value="TreeGrafter"/>
</dbReference>
<dbReference type="SUPFAM" id="SSF81324">
    <property type="entry name" value="Voltage-gated potassium channels"/>
    <property type="match status" value="2"/>
</dbReference>
<dbReference type="AlphaFoldDB" id="A0A9P6GAK5"/>
<dbReference type="GO" id="GO:0022841">
    <property type="term" value="F:potassium ion leak channel activity"/>
    <property type="evidence" value="ECO:0007669"/>
    <property type="project" value="TreeGrafter"/>
</dbReference>
<feature type="compositionally biased region" description="Gly residues" evidence="9">
    <location>
        <begin position="726"/>
        <end position="737"/>
    </location>
</feature>
<dbReference type="InterPro" id="IPR013099">
    <property type="entry name" value="K_chnl_dom"/>
</dbReference>
<evidence type="ECO:0000256" key="5">
    <source>
        <dbReference type="ARBA" id="ARBA00023065"/>
    </source>
</evidence>
<evidence type="ECO:0000259" key="11">
    <source>
        <dbReference type="Pfam" id="PF07885"/>
    </source>
</evidence>
<keyword evidence="5 8" id="KW-0406">Ion transport</keyword>
<dbReference type="Gene3D" id="1.10.287.70">
    <property type="match status" value="2"/>
</dbReference>
<feature type="transmembrane region" description="Helical" evidence="10">
    <location>
        <begin position="419"/>
        <end position="435"/>
    </location>
</feature>
<feature type="transmembrane region" description="Helical" evidence="10">
    <location>
        <begin position="385"/>
        <end position="407"/>
    </location>
</feature>
<feature type="transmembrane region" description="Helical" evidence="10">
    <location>
        <begin position="68"/>
        <end position="89"/>
    </location>
</feature>
<evidence type="ECO:0000313" key="12">
    <source>
        <dbReference type="EMBL" id="KAF9730865.1"/>
    </source>
</evidence>
<comment type="similarity">
    <text evidence="8">Belongs to the two pore domain potassium channel (TC 1.A.1.8) family.</text>
</comment>
<protein>
    <submittedName>
        <fullName evidence="12">Potassium channel</fullName>
    </submittedName>
</protein>
<evidence type="ECO:0000256" key="3">
    <source>
        <dbReference type="ARBA" id="ARBA00022692"/>
    </source>
</evidence>
<dbReference type="PRINTS" id="PR01333">
    <property type="entry name" value="2POREKCHANEL"/>
</dbReference>
<name>A0A9P6GAK5_9PLEO</name>
<dbReference type="FunFam" id="1.10.287.70:FF:000182">
    <property type="entry name" value="Outward-rectifier potassium channel TOK1"/>
    <property type="match status" value="1"/>
</dbReference>
<keyword evidence="4 10" id="KW-1133">Transmembrane helix</keyword>
<evidence type="ECO:0000256" key="8">
    <source>
        <dbReference type="RuleBase" id="RU003857"/>
    </source>
</evidence>
<feature type="transmembrane region" description="Helical" evidence="10">
    <location>
        <begin position="20"/>
        <end position="41"/>
    </location>
</feature>
<feature type="transmembrane region" description="Helical" evidence="10">
    <location>
        <begin position="95"/>
        <end position="118"/>
    </location>
</feature>
<keyword evidence="3 8" id="KW-0812">Transmembrane</keyword>
<dbReference type="EMBL" id="WJXW01000013">
    <property type="protein sequence ID" value="KAF9730865.1"/>
    <property type="molecule type" value="Genomic_DNA"/>
</dbReference>
<evidence type="ECO:0000256" key="9">
    <source>
        <dbReference type="SAM" id="MobiDB-lite"/>
    </source>
</evidence>
<feature type="domain" description="Potassium channel" evidence="11">
    <location>
        <begin position="397"/>
        <end position="471"/>
    </location>
</feature>
<proteinExistence type="inferred from homology"/>
<organism evidence="12 13">
    <name type="scientific">Paraphaeosphaeria minitans</name>
    <dbReference type="NCBI Taxonomy" id="565426"/>
    <lineage>
        <taxon>Eukaryota</taxon>
        <taxon>Fungi</taxon>
        <taxon>Dikarya</taxon>
        <taxon>Ascomycota</taxon>
        <taxon>Pezizomycotina</taxon>
        <taxon>Dothideomycetes</taxon>
        <taxon>Pleosporomycetidae</taxon>
        <taxon>Pleosporales</taxon>
        <taxon>Massarineae</taxon>
        <taxon>Didymosphaeriaceae</taxon>
        <taxon>Paraphaeosphaeria</taxon>
    </lineage>
</organism>
<evidence type="ECO:0000256" key="4">
    <source>
        <dbReference type="ARBA" id="ARBA00022989"/>
    </source>
</evidence>
<dbReference type="GO" id="GO:0005886">
    <property type="term" value="C:plasma membrane"/>
    <property type="evidence" value="ECO:0007669"/>
    <property type="project" value="TreeGrafter"/>
</dbReference>
<dbReference type="OrthoDB" id="297496at2759"/>
<comment type="subcellular location">
    <subcellularLocation>
        <location evidence="1">Membrane</location>
        <topology evidence="1">Multi-pass membrane protein</topology>
    </subcellularLocation>
</comment>
<feature type="transmembrane region" description="Helical" evidence="10">
    <location>
        <begin position="447"/>
        <end position="465"/>
    </location>
</feature>
<reference evidence="12" key="1">
    <citation type="journal article" date="2020" name="Mol. Plant Microbe Interact.">
        <title>Genome Sequence of the Biocontrol Agent Coniothyrium minitans strain Conio (IMI 134523).</title>
        <authorList>
            <person name="Patel D."/>
            <person name="Shittu T.A."/>
            <person name="Baroncelli R."/>
            <person name="Muthumeenakshi S."/>
            <person name="Osborne T.H."/>
            <person name="Janganan T.K."/>
            <person name="Sreenivasaprasad S."/>
        </authorList>
    </citation>
    <scope>NUCLEOTIDE SEQUENCE</scope>
    <source>
        <strain evidence="12">Conio</strain>
    </source>
</reference>
<feature type="region of interest" description="Disordered" evidence="9">
    <location>
        <begin position="694"/>
        <end position="744"/>
    </location>
</feature>
<dbReference type="Proteomes" id="UP000756921">
    <property type="component" value="Unassembled WGS sequence"/>
</dbReference>
<evidence type="ECO:0000313" key="13">
    <source>
        <dbReference type="Proteomes" id="UP000756921"/>
    </source>
</evidence>
<evidence type="ECO:0000256" key="6">
    <source>
        <dbReference type="ARBA" id="ARBA00023136"/>
    </source>
</evidence>
<feature type="transmembrane region" description="Helical" evidence="10">
    <location>
        <begin position="139"/>
        <end position="161"/>
    </location>
</feature>
<evidence type="ECO:0000256" key="10">
    <source>
        <dbReference type="SAM" id="Phobius"/>
    </source>
</evidence>
<feature type="transmembrane region" description="Helical" evidence="10">
    <location>
        <begin position="181"/>
        <end position="200"/>
    </location>
</feature>
<feature type="transmembrane region" description="Helical" evidence="10">
    <location>
        <begin position="241"/>
        <end position="261"/>
    </location>
</feature>
<evidence type="ECO:0000256" key="7">
    <source>
        <dbReference type="ARBA" id="ARBA00023303"/>
    </source>
</evidence>
<keyword evidence="7 8" id="KW-0407">Ion channel</keyword>
<feature type="domain" description="Potassium channel" evidence="11">
    <location>
        <begin position="188"/>
        <end position="265"/>
    </location>
</feature>
<gene>
    <name evidence="12" type="ORF">PMIN01_10823</name>
</gene>
<dbReference type="GO" id="GO:0030322">
    <property type="term" value="P:stabilization of membrane potential"/>
    <property type="evidence" value="ECO:0007669"/>
    <property type="project" value="TreeGrafter"/>
</dbReference>
<keyword evidence="13" id="KW-1185">Reference proteome</keyword>
<keyword evidence="6 10" id="KW-0472">Membrane</keyword>